<dbReference type="InterPro" id="IPR036721">
    <property type="entry name" value="RCK_C_sf"/>
</dbReference>
<feature type="transmembrane region" description="Helical" evidence="9">
    <location>
        <begin position="242"/>
        <end position="262"/>
    </location>
</feature>
<comment type="similarity">
    <text evidence="7">Belongs to the divalent anion:Na+ symporter (DASS) superfamily. Na+/sulfate symporter (TC 2.A.47.4) family.</text>
</comment>
<evidence type="ECO:0000256" key="3">
    <source>
        <dbReference type="ARBA" id="ARBA00022692"/>
    </source>
</evidence>
<keyword evidence="2" id="KW-0813">Transport</keyword>
<dbReference type="FunFam" id="3.30.70.1450:FF:000009">
    <property type="entry name" value="SLC13 family permease"/>
    <property type="match status" value="1"/>
</dbReference>
<dbReference type="GO" id="GO:0015116">
    <property type="term" value="F:sulfate transmembrane transporter activity"/>
    <property type="evidence" value="ECO:0007669"/>
    <property type="project" value="UniProtKB-ARBA"/>
</dbReference>
<feature type="compositionally biased region" description="Basic and acidic residues" evidence="8">
    <location>
        <begin position="743"/>
        <end position="758"/>
    </location>
</feature>
<feature type="compositionally biased region" description="Polar residues" evidence="8">
    <location>
        <begin position="733"/>
        <end position="742"/>
    </location>
</feature>
<dbReference type="InterPro" id="IPR051679">
    <property type="entry name" value="DASS-Related_Transporters"/>
</dbReference>
<dbReference type="PROSITE" id="PS51202">
    <property type="entry name" value="RCK_C"/>
    <property type="match status" value="2"/>
</dbReference>
<dbReference type="PANTHER" id="PTHR43652:SF2">
    <property type="entry name" value="BASIC AMINO ACID ANTIPORTER YFCC-RELATED"/>
    <property type="match status" value="1"/>
</dbReference>
<feature type="compositionally biased region" description="Acidic residues" evidence="8">
    <location>
        <begin position="403"/>
        <end position="414"/>
    </location>
</feature>
<feature type="transmembrane region" description="Helical" evidence="9">
    <location>
        <begin position="1215"/>
        <end position="1234"/>
    </location>
</feature>
<feature type="domain" description="RCK C-terminal" evidence="10">
    <location>
        <begin position="598"/>
        <end position="685"/>
    </location>
</feature>
<accession>A0A9N8DU08</accession>
<feature type="transmembrane region" description="Helical" evidence="9">
    <location>
        <begin position="59"/>
        <end position="78"/>
    </location>
</feature>
<evidence type="ECO:0000256" key="2">
    <source>
        <dbReference type="ARBA" id="ARBA00022448"/>
    </source>
</evidence>
<dbReference type="Pfam" id="PF03600">
    <property type="entry name" value="CitMHS"/>
    <property type="match status" value="1"/>
</dbReference>
<gene>
    <name evidence="11" type="ORF">SEMRO_289_G109100.1</name>
</gene>
<feature type="domain" description="RCK C-terminal" evidence="10">
    <location>
        <begin position="944"/>
        <end position="1028"/>
    </location>
</feature>
<keyword evidence="12" id="KW-1185">Reference proteome</keyword>
<sequence length="1265" mass="136968">MMMTTDLDPYDPFFWEDYHHEDDLLLMRSHGYCPCPHRWLQGDNTTTTTEGEGTSDVETWKVVITLITIFGMFVMLISDFAGADSVMLMALTVFMCTQIVSIDEGLKGFADESLLTVLILFIVAEGISRTGALDWYMGKLLGRPKSVGTAQVRLMVPIAIVSAFLNNTPVVAVMIPIVQRWGKNIGVNPQQLLIPLSFASIFGGTCTLIGTSTNLIVNGLYEDRYSHLPDYQPIGLFDLGEYGIPIALIGMTYLLMASPFVLPGGERGNRQGGQNPMEDSEDVLLGARLTQWSPAAGRSVKRSGLRDTGGIYLVSVHRFQTGNVHRAVGQEFVLNVGDILYFTGLLDGFGAFCEEHGLEMITNEIEDTIHGDRSAHFIAEQPNKHDTAAPIKDNIMPKLTNNDSDDVGDADSDQAIDDATDDIERQADALRATVPSSNRSPMMPTLPEDEDFTLDIPVEVGATKASLVRADNFERLRSINRLTDMIRGIERDESEDIGSAGTPKKRRHPSARRTVTAAPKIVATIEQNLVVIGVDSRDRPGLLLDISKGLLSFNLQLHHTEAAVVDGRSLSIWRCEPIGTELVDVEEVWTVMTALLERDTGVLAVKKRGLQVVRARVTAVSRLVGKTAAAVDFRETYKCAIVAMQRGGKNINQALSTVVFQAQDILILQASDDSPLLRIKPPADDFYQKLAEEAAAATSTASGPKIPRPSSYKSLVNLVKLPLPNLSRRPSQDDLQTLPKTTQKQETHSDSSPNDDKVVVEGEGFYIPAEAIETGIQNGEPEESESNQMNPTETANDELILRDMEVMLTTARGNGEQQSREFLTAMQVATNSQLAGQTVAQAGLQKLPGVVLISIERPAPVPQQEDNRKSTVVLSSITGGGSKGDPGCDFDGTLSVRTTEPRYSAIELEEPLKDGDVLWFAGSASAVGDLRKIPGLVSFESDEVKKMNENVYDRRLVQAVIARQGPLAGKTVKEVRFRTRYGAAVIAVHREGKRIHDHPGNIVLQAGDVLLLEAGSAFIGKSAENERSFALLSEVKDSAPPRLRYLVPALIITLIMLIVATLGIASLLLCALVASILMVALGILTQQEARDAVNWEVYVTIACAFGIGEALVASGVAEACASGLVSVGEALGMGDAGLYGAVYLATMVISNIVTNNAAATLVFPIAMKAAEDTGANVVLMSYCLMLGASASFMTPFGYTTNLMIYGPGGYKSKDFLVIGTPLQLGLWILTTVLLGTPSNWWLSWVVTFAAFLLVVIVKSRSSKLP</sequence>
<dbReference type="InterPro" id="IPR004680">
    <property type="entry name" value="Cit_transptr-like_dom"/>
</dbReference>
<feature type="region of interest" description="Disordered" evidence="8">
    <location>
        <begin position="493"/>
        <end position="513"/>
    </location>
</feature>
<keyword evidence="6 9" id="KW-0472">Membrane</keyword>
<dbReference type="GO" id="GO:0005886">
    <property type="term" value="C:plasma membrane"/>
    <property type="evidence" value="ECO:0007669"/>
    <property type="project" value="TreeGrafter"/>
</dbReference>
<evidence type="ECO:0000259" key="10">
    <source>
        <dbReference type="PROSITE" id="PS51202"/>
    </source>
</evidence>
<name>A0A9N8DU08_9STRA</name>
<comment type="subcellular location">
    <subcellularLocation>
        <location evidence="1">Membrane</location>
        <topology evidence="1">Multi-pass membrane protein</topology>
    </subcellularLocation>
</comment>
<organism evidence="11 12">
    <name type="scientific">Seminavis robusta</name>
    <dbReference type="NCBI Taxonomy" id="568900"/>
    <lineage>
        <taxon>Eukaryota</taxon>
        <taxon>Sar</taxon>
        <taxon>Stramenopiles</taxon>
        <taxon>Ochrophyta</taxon>
        <taxon>Bacillariophyta</taxon>
        <taxon>Bacillariophyceae</taxon>
        <taxon>Bacillariophycidae</taxon>
        <taxon>Naviculales</taxon>
        <taxon>Naviculaceae</taxon>
        <taxon>Seminavis</taxon>
    </lineage>
</organism>
<feature type="region of interest" description="Disordered" evidence="8">
    <location>
        <begin position="723"/>
        <end position="758"/>
    </location>
</feature>
<evidence type="ECO:0000313" key="12">
    <source>
        <dbReference type="Proteomes" id="UP001153069"/>
    </source>
</evidence>
<feature type="transmembrane region" description="Helical" evidence="9">
    <location>
        <begin position="1067"/>
        <end position="1085"/>
    </location>
</feature>
<reference evidence="11" key="1">
    <citation type="submission" date="2020-06" db="EMBL/GenBank/DDBJ databases">
        <authorList>
            <consortium name="Plant Systems Biology data submission"/>
        </authorList>
    </citation>
    <scope>NUCLEOTIDE SEQUENCE</scope>
    <source>
        <strain evidence="11">D6</strain>
    </source>
</reference>
<dbReference type="EMBL" id="CAICTM010000288">
    <property type="protein sequence ID" value="CAB9507029.1"/>
    <property type="molecule type" value="Genomic_DNA"/>
</dbReference>
<evidence type="ECO:0000256" key="8">
    <source>
        <dbReference type="SAM" id="MobiDB-lite"/>
    </source>
</evidence>
<evidence type="ECO:0000256" key="5">
    <source>
        <dbReference type="ARBA" id="ARBA00022989"/>
    </source>
</evidence>
<keyword evidence="4" id="KW-0677">Repeat</keyword>
<feature type="transmembrane region" description="Helical" evidence="9">
    <location>
        <begin position="1097"/>
        <end position="1124"/>
    </location>
</feature>
<evidence type="ECO:0000256" key="7">
    <source>
        <dbReference type="ARBA" id="ARBA00061614"/>
    </source>
</evidence>
<dbReference type="AlphaFoldDB" id="A0A9N8DU08"/>
<feature type="transmembrane region" description="Helical" evidence="9">
    <location>
        <begin position="198"/>
        <end position="221"/>
    </location>
</feature>
<feature type="transmembrane region" description="Helical" evidence="9">
    <location>
        <begin position="154"/>
        <end position="178"/>
    </location>
</feature>
<keyword evidence="5 9" id="KW-1133">Transmembrane helix</keyword>
<dbReference type="InterPro" id="IPR006037">
    <property type="entry name" value="RCK_C"/>
</dbReference>
<dbReference type="CDD" id="cd04873">
    <property type="entry name" value="ACT_UUR-ACR-like"/>
    <property type="match status" value="1"/>
</dbReference>
<feature type="transmembrane region" description="Helical" evidence="9">
    <location>
        <begin position="1174"/>
        <end position="1194"/>
    </location>
</feature>
<evidence type="ECO:0000256" key="9">
    <source>
        <dbReference type="SAM" id="Phobius"/>
    </source>
</evidence>
<feature type="transmembrane region" description="Helical" evidence="9">
    <location>
        <begin position="1240"/>
        <end position="1257"/>
    </location>
</feature>
<feature type="transmembrane region" description="Helical" evidence="9">
    <location>
        <begin position="1136"/>
        <end position="1154"/>
    </location>
</feature>
<comment type="caution">
    <text evidence="11">The sequence shown here is derived from an EMBL/GenBank/DDBJ whole genome shotgun (WGS) entry which is preliminary data.</text>
</comment>
<dbReference type="OrthoDB" id="442352at2759"/>
<dbReference type="PANTHER" id="PTHR43652">
    <property type="entry name" value="BASIC AMINO ACID ANTIPORTER YFCC-RELATED"/>
    <property type="match status" value="1"/>
</dbReference>
<dbReference type="GO" id="GO:0006813">
    <property type="term" value="P:potassium ion transport"/>
    <property type="evidence" value="ECO:0007669"/>
    <property type="project" value="InterPro"/>
</dbReference>
<dbReference type="Proteomes" id="UP001153069">
    <property type="component" value="Unassembled WGS sequence"/>
</dbReference>
<dbReference type="Gene3D" id="3.30.70.1450">
    <property type="entry name" value="Regulator of K+ conductance, C-terminal domain"/>
    <property type="match status" value="4"/>
</dbReference>
<keyword evidence="3 9" id="KW-0812">Transmembrane</keyword>
<feature type="region of interest" description="Disordered" evidence="8">
    <location>
        <begin position="387"/>
        <end position="414"/>
    </location>
</feature>
<protein>
    <submittedName>
        <fullName evidence="11">Sodium/sulfate cotransporter</fullName>
    </submittedName>
</protein>
<evidence type="ECO:0000256" key="1">
    <source>
        <dbReference type="ARBA" id="ARBA00004141"/>
    </source>
</evidence>
<evidence type="ECO:0000256" key="6">
    <source>
        <dbReference type="ARBA" id="ARBA00023136"/>
    </source>
</evidence>
<dbReference type="Pfam" id="PF02080">
    <property type="entry name" value="TrkA_C"/>
    <property type="match status" value="2"/>
</dbReference>
<evidence type="ECO:0000256" key="4">
    <source>
        <dbReference type="ARBA" id="ARBA00022737"/>
    </source>
</evidence>
<proteinExistence type="inferred from homology"/>
<evidence type="ECO:0000313" key="11">
    <source>
        <dbReference type="EMBL" id="CAB9507029.1"/>
    </source>
</evidence>
<dbReference type="GO" id="GO:0008324">
    <property type="term" value="F:monoatomic cation transmembrane transporter activity"/>
    <property type="evidence" value="ECO:0007669"/>
    <property type="project" value="InterPro"/>
</dbReference>
<feature type="transmembrane region" description="Helical" evidence="9">
    <location>
        <begin position="114"/>
        <end position="133"/>
    </location>
</feature>
<dbReference type="SUPFAM" id="SSF116726">
    <property type="entry name" value="TrkA C-terminal domain-like"/>
    <property type="match status" value="3"/>
</dbReference>